<feature type="compositionally biased region" description="Polar residues" evidence="1">
    <location>
        <begin position="186"/>
        <end position="201"/>
    </location>
</feature>
<gene>
    <name evidence="3" type="ORF">F5878DRAFT_407217</name>
</gene>
<comment type="caution">
    <text evidence="3">The sequence shown here is derived from an EMBL/GenBank/DDBJ whole genome shotgun (WGS) entry which is preliminary data.</text>
</comment>
<keyword evidence="2" id="KW-0812">Transmembrane</keyword>
<feature type="region of interest" description="Disordered" evidence="1">
    <location>
        <begin position="164"/>
        <end position="201"/>
    </location>
</feature>
<feature type="compositionally biased region" description="Polar residues" evidence="1">
    <location>
        <begin position="273"/>
        <end position="287"/>
    </location>
</feature>
<accession>A0AA38PG24</accession>
<organism evidence="3 4">
    <name type="scientific">Lentinula raphanica</name>
    <dbReference type="NCBI Taxonomy" id="153919"/>
    <lineage>
        <taxon>Eukaryota</taxon>
        <taxon>Fungi</taxon>
        <taxon>Dikarya</taxon>
        <taxon>Basidiomycota</taxon>
        <taxon>Agaricomycotina</taxon>
        <taxon>Agaricomycetes</taxon>
        <taxon>Agaricomycetidae</taxon>
        <taxon>Agaricales</taxon>
        <taxon>Marasmiineae</taxon>
        <taxon>Omphalotaceae</taxon>
        <taxon>Lentinula</taxon>
    </lineage>
</organism>
<dbReference type="Proteomes" id="UP001163846">
    <property type="component" value="Unassembled WGS sequence"/>
</dbReference>
<keyword evidence="2" id="KW-1133">Transmembrane helix</keyword>
<feature type="region of interest" description="Disordered" evidence="1">
    <location>
        <begin position="273"/>
        <end position="297"/>
    </location>
</feature>
<reference evidence="3" key="1">
    <citation type="submission" date="2022-08" db="EMBL/GenBank/DDBJ databases">
        <authorList>
            <consortium name="DOE Joint Genome Institute"/>
            <person name="Min B."/>
            <person name="Riley R."/>
            <person name="Sierra-Patev S."/>
            <person name="Naranjo-Ortiz M."/>
            <person name="Looney B."/>
            <person name="Konkel Z."/>
            <person name="Slot J.C."/>
            <person name="Sakamoto Y."/>
            <person name="Steenwyk J.L."/>
            <person name="Rokas A."/>
            <person name="Carro J."/>
            <person name="Camarero S."/>
            <person name="Ferreira P."/>
            <person name="Molpeceres G."/>
            <person name="Ruiz-Duenas F.J."/>
            <person name="Serrano A."/>
            <person name="Henrissat B."/>
            <person name="Drula E."/>
            <person name="Hughes K.W."/>
            <person name="Mata J.L."/>
            <person name="Ishikawa N.K."/>
            <person name="Vargas-Isla R."/>
            <person name="Ushijima S."/>
            <person name="Smith C.A."/>
            <person name="Ahrendt S."/>
            <person name="Andreopoulos W."/>
            <person name="He G."/>
            <person name="Labutti K."/>
            <person name="Lipzen A."/>
            <person name="Ng V."/>
            <person name="Sandor L."/>
            <person name="Barry K."/>
            <person name="Martinez A.T."/>
            <person name="Xiao Y."/>
            <person name="Gibbons J.G."/>
            <person name="Terashima K."/>
            <person name="Hibbett D.S."/>
            <person name="Grigoriev I.V."/>
        </authorList>
    </citation>
    <scope>NUCLEOTIDE SEQUENCE</scope>
    <source>
        <strain evidence="3">TFB9207</strain>
    </source>
</reference>
<keyword evidence="2" id="KW-0472">Membrane</keyword>
<feature type="compositionally biased region" description="Low complexity" evidence="1">
    <location>
        <begin position="164"/>
        <end position="185"/>
    </location>
</feature>
<evidence type="ECO:0000256" key="1">
    <source>
        <dbReference type="SAM" id="MobiDB-lite"/>
    </source>
</evidence>
<evidence type="ECO:0000256" key="2">
    <source>
        <dbReference type="SAM" id="Phobius"/>
    </source>
</evidence>
<evidence type="ECO:0000313" key="4">
    <source>
        <dbReference type="Proteomes" id="UP001163846"/>
    </source>
</evidence>
<name>A0AA38PG24_9AGAR</name>
<evidence type="ECO:0000313" key="3">
    <source>
        <dbReference type="EMBL" id="KAJ3842258.1"/>
    </source>
</evidence>
<keyword evidence="4" id="KW-1185">Reference proteome</keyword>
<protein>
    <submittedName>
        <fullName evidence="3">Uncharacterized protein</fullName>
    </submittedName>
</protein>
<dbReference type="EMBL" id="MU806011">
    <property type="protein sequence ID" value="KAJ3842258.1"/>
    <property type="molecule type" value="Genomic_DNA"/>
</dbReference>
<dbReference type="AlphaFoldDB" id="A0AA38PG24"/>
<sequence>MDTRYIDDQYGDLVGNVTPTYYPEQKWSQGAGCNGCALHPDPTQAFDYTWHDSTHWSTDPDGETVSILFEFTGTSLDVFCILPNPSGPTTVGDYNLMFELDNQLLEQTFMHANNRSDIFEFNANVLSLQNLSLVPHVFIMMAGVDSTLQFDYATYTVPRMITSSSNPSSSLLTSSSPAATPSQNSVTGSASPSQNSVTSSASPSQNSAIAAVIIAPIVVATFVGTICLGVALQACYFWYKRHWHLHQYGWQDDVFPLGLSWRKNSQTSIPEPLQTRSSFQQSENATAHSDFGYTMHG</sequence>
<feature type="transmembrane region" description="Helical" evidence="2">
    <location>
        <begin position="208"/>
        <end position="239"/>
    </location>
</feature>
<proteinExistence type="predicted"/>